<dbReference type="EMBL" id="JAGSOG010000030">
    <property type="protein sequence ID" value="MBR7833461.1"/>
    <property type="molecule type" value="Genomic_DNA"/>
</dbReference>
<dbReference type="InterPro" id="IPR036390">
    <property type="entry name" value="WH_DNA-bd_sf"/>
</dbReference>
<sequence>MTAAPAEPPPTNRATRYHRESVLAAVRAAQAVSRVELARSTGLSRATVSAIVAELQTAGILKELPASPHTQRGSGRPGRLLAFAQTAGIVVGIDFGHSHVRAALASLSGEVLAEQHLALDVGASAERALDAAADLVSALLTEARLERGLARAAVLGLPAPIHRATGRVMVGNILPGWIDRTPAAELQERLGIPVRVDNDANLSALGEQRYGGARGLRDVLFLKVSSGIGAGLVLNGRIHRGALGIAGEIGHIPVDVDGALCRCGNRGCLETLVSMSALRGMLQTRSSETLTVARIDELAETDQVVRRVLTDAGRTIGRVVAELAQSLNPTAVVIGGDMDHGAGLIAQGVRESIDRYTHLAVAEAVTVMVSALGSRAAVLGAIGAALDASPLGDLLAAREESVDA</sequence>
<evidence type="ECO:0000313" key="3">
    <source>
        <dbReference type="Proteomes" id="UP000675781"/>
    </source>
</evidence>
<dbReference type="AlphaFoldDB" id="A0A941ELD3"/>
<dbReference type="Pfam" id="PF00480">
    <property type="entry name" value="ROK"/>
    <property type="match status" value="1"/>
</dbReference>
<dbReference type="InterPro" id="IPR036388">
    <property type="entry name" value="WH-like_DNA-bd_sf"/>
</dbReference>
<protein>
    <submittedName>
        <fullName evidence="2">ROK family transcriptional regulator</fullName>
    </submittedName>
</protein>
<keyword evidence="3" id="KW-1185">Reference proteome</keyword>
<comment type="caution">
    <text evidence="2">The sequence shown here is derived from an EMBL/GenBank/DDBJ whole genome shotgun (WGS) entry which is preliminary data.</text>
</comment>
<evidence type="ECO:0000256" key="1">
    <source>
        <dbReference type="ARBA" id="ARBA00006479"/>
    </source>
</evidence>
<dbReference type="InterPro" id="IPR000600">
    <property type="entry name" value="ROK"/>
</dbReference>
<dbReference type="PANTHER" id="PTHR18964:SF173">
    <property type="entry name" value="GLUCOKINASE"/>
    <property type="match status" value="1"/>
</dbReference>
<dbReference type="InterPro" id="IPR043129">
    <property type="entry name" value="ATPase_NBD"/>
</dbReference>
<comment type="similarity">
    <text evidence="1">Belongs to the ROK (NagC/XylR) family.</text>
</comment>
<dbReference type="Gene3D" id="3.30.420.40">
    <property type="match status" value="2"/>
</dbReference>
<name>A0A941ELD3_9ACTN</name>
<dbReference type="PANTHER" id="PTHR18964">
    <property type="entry name" value="ROK (REPRESSOR, ORF, KINASE) FAMILY"/>
    <property type="match status" value="1"/>
</dbReference>
<evidence type="ECO:0000313" key="2">
    <source>
        <dbReference type="EMBL" id="MBR7833461.1"/>
    </source>
</evidence>
<proteinExistence type="inferred from homology"/>
<reference evidence="2" key="1">
    <citation type="submission" date="2021-04" db="EMBL/GenBank/DDBJ databases">
        <title>Genome based classification of Actinospica acidithermotolerans sp. nov., an actinobacterium isolated from an Indonesian hot spring.</title>
        <authorList>
            <person name="Kusuma A.B."/>
            <person name="Putra K.E."/>
            <person name="Nafisah S."/>
            <person name="Loh J."/>
            <person name="Nouioui I."/>
            <person name="Goodfellow M."/>
        </authorList>
    </citation>
    <scope>NUCLEOTIDE SEQUENCE</scope>
    <source>
        <strain evidence="2">CSCA 57</strain>
    </source>
</reference>
<dbReference type="SUPFAM" id="SSF53067">
    <property type="entry name" value="Actin-like ATPase domain"/>
    <property type="match status" value="1"/>
</dbReference>
<dbReference type="RefSeq" id="WP_212527982.1">
    <property type="nucleotide sequence ID" value="NZ_JAGSOG010000030.1"/>
</dbReference>
<dbReference type="Pfam" id="PF13412">
    <property type="entry name" value="HTH_24"/>
    <property type="match status" value="1"/>
</dbReference>
<dbReference type="PROSITE" id="PS01125">
    <property type="entry name" value="ROK"/>
    <property type="match status" value="1"/>
</dbReference>
<dbReference type="Gene3D" id="1.10.10.10">
    <property type="entry name" value="Winged helix-like DNA-binding domain superfamily/Winged helix DNA-binding domain"/>
    <property type="match status" value="1"/>
</dbReference>
<dbReference type="InterPro" id="IPR049874">
    <property type="entry name" value="ROK_cs"/>
</dbReference>
<accession>A0A941ELD3</accession>
<dbReference type="Proteomes" id="UP000675781">
    <property type="component" value="Unassembled WGS sequence"/>
</dbReference>
<dbReference type="SUPFAM" id="SSF46785">
    <property type="entry name" value="Winged helix' DNA-binding domain"/>
    <property type="match status" value="1"/>
</dbReference>
<organism evidence="2 3">
    <name type="scientific">Actinospica durhamensis</name>
    <dbReference type="NCBI Taxonomy" id="1508375"/>
    <lineage>
        <taxon>Bacteria</taxon>
        <taxon>Bacillati</taxon>
        <taxon>Actinomycetota</taxon>
        <taxon>Actinomycetes</taxon>
        <taxon>Catenulisporales</taxon>
        <taxon>Actinospicaceae</taxon>
        <taxon>Actinospica</taxon>
    </lineage>
</organism>
<gene>
    <name evidence="2" type="ORF">KDL01_09305</name>
</gene>